<name>A0A9W4U390_9PLEO</name>
<accession>A0A9W4U390</accession>
<dbReference type="AlphaFoldDB" id="A0A9W4U390"/>
<evidence type="ECO:0000313" key="1">
    <source>
        <dbReference type="EMBL" id="CAI6251592.1"/>
    </source>
</evidence>
<evidence type="ECO:0000313" key="2">
    <source>
        <dbReference type="Proteomes" id="UP001152607"/>
    </source>
</evidence>
<organism evidence="1 2">
    <name type="scientific">Periconia digitata</name>
    <dbReference type="NCBI Taxonomy" id="1303443"/>
    <lineage>
        <taxon>Eukaryota</taxon>
        <taxon>Fungi</taxon>
        <taxon>Dikarya</taxon>
        <taxon>Ascomycota</taxon>
        <taxon>Pezizomycotina</taxon>
        <taxon>Dothideomycetes</taxon>
        <taxon>Pleosporomycetidae</taxon>
        <taxon>Pleosporales</taxon>
        <taxon>Massarineae</taxon>
        <taxon>Periconiaceae</taxon>
        <taxon>Periconia</taxon>
    </lineage>
</organism>
<proteinExistence type="predicted"/>
<protein>
    <submittedName>
        <fullName evidence="1">Uncharacterized protein</fullName>
    </submittedName>
</protein>
<sequence>MLRPRTCFFAVQVPFRRYPIPSSSVALERQAPRLASSERLERFFFFFFWRLLAEALSSRQCICTGTFPQCALERIPRWEGGVGLSAFLFFSSLKVIGNHCKFLFLASSTIREAQQNRLLYQPRMQSEIRSR</sequence>
<gene>
    <name evidence="1" type="ORF">PDIGIT_LOCUS992</name>
</gene>
<keyword evidence="2" id="KW-1185">Reference proteome</keyword>
<dbReference type="Proteomes" id="UP001152607">
    <property type="component" value="Unassembled WGS sequence"/>
</dbReference>
<reference evidence="1" key="1">
    <citation type="submission" date="2023-01" db="EMBL/GenBank/DDBJ databases">
        <authorList>
            <person name="Van Ghelder C."/>
            <person name="Rancurel C."/>
        </authorList>
    </citation>
    <scope>NUCLEOTIDE SEQUENCE</scope>
    <source>
        <strain evidence="1">CNCM I-4278</strain>
    </source>
</reference>
<dbReference type="EMBL" id="CAOQHR010000001">
    <property type="protein sequence ID" value="CAI6251592.1"/>
    <property type="molecule type" value="Genomic_DNA"/>
</dbReference>
<comment type="caution">
    <text evidence="1">The sequence shown here is derived from an EMBL/GenBank/DDBJ whole genome shotgun (WGS) entry which is preliminary data.</text>
</comment>